<gene>
    <name evidence="2" type="ORF">H310_11982</name>
</gene>
<dbReference type="AlphaFoldDB" id="A0A024TJM1"/>
<name>A0A024TJM1_9STRA</name>
<protein>
    <submittedName>
        <fullName evidence="2">Uncharacterized protein</fullName>
    </submittedName>
</protein>
<evidence type="ECO:0000313" key="2">
    <source>
        <dbReference type="EMBL" id="ETV94335.1"/>
    </source>
</evidence>
<dbReference type="STRING" id="157072.A0A024TJM1"/>
<dbReference type="EMBL" id="KI913986">
    <property type="protein sequence ID" value="ETV94335.1"/>
    <property type="molecule type" value="Genomic_DNA"/>
</dbReference>
<organism evidence="2">
    <name type="scientific">Aphanomyces invadans</name>
    <dbReference type="NCBI Taxonomy" id="157072"/>
    <lineage>
        <taxon>Eukaryota</taxon>
        <taxon>Sar</taxon>
        <taxon>Stramenopiles</taxon>
        <taxon>Oomycota</taxon>
        <taxon>Saprolegniomycetes</taxon>
        <taxon>Saprolegniales</taxon>
        <taxon>Verrucalvaceae</taxon>
        <taxon>Aphanomyces</taxon>
    </lineage>
</organism>
<dbReference type="eggNOG" id="ENOG502QWDD">
    <property type="taxonomic scope" value="Eukaryota"/>
</dbReference>
<dbReference type="HAMAP" id="MF_00652">
    <property type="entry name" value="UPF0246"/>
    <property type="match status" value="1"/>
</dbReference>
<proteinExistence type="inferred from homology"/>
<dbReference type="Pfam" id="PF03883">
    <property type="entry name" value="H2O2_YaaD"/>
    <property type="match status" value="1"/>
</dbReference>
<feature type="region of interest" description="Disordered" evidence="1">
    <location>
        <begin position="296"/>
        <end position="337"/>
    </location>
</feature>
<dbReference type="VEuPathDB" id="FungiDB:H310_11982"/>
<accession>A0A024TJM1</accession>
<dbReference type="RefSeq" id="XP_008877097.1">
    <property type="nucleotide sequence ID" value="XM_008878875.1"/>
</dbReference>
<dbReference type="PANTHER" id="PTHR30283">
    <property type="entry name" value="PEROXIDE STRESS RESPONSE PROTEIN YAAA"/>
    <property type="match status" value="1"/>
</dbReference>
<dbReference type="OrthoDB" id="10267106at2759"/>
<dbReference type="GeneID" id="20089032"/>
<dbReference type="PANTHER" id="PTHR30283:SF4">
    <property type="entry name" value="PEROXIDE STRESS RESISTANCE PROTEIN YAAA"/>
    <property type="match status" value="1"/>
</dbReference>
<dbReference type="GO" id="GO:0033194">
    <property type="term" value="P:response to hydroperoxide"/>
    <property type="evidence" value="ECO:0007669"/>
    <property type="project" value="TreeGrafter"/>
</dbReference>
<sequence>MKTLETFSDRREVSSAADVIGAMIVMVLSPAKTLDMSELEANSPSTQPLHLDDASELIHDLRKLSLSKVKALLGVSDALAKLNYDRYKQFIMDGSATSKPESFKQAILAFDGPAYKGLQSSTWSASDMEFAQAHLRILCGLYGTLRPLDLIQPYRLEMGQKVVTARGSDLYSFWGPAIAKDINEAFKESSSANILLNVASIEYFKSVELTALDPSVTVVDCVFKDDGQIKSVFAKRARGLMVRHVVTTRASTLAQVQAFHAEGYTFSAKESTGTQLIFNRSKAAAAEALRLTREAAAAAKKGRPKRPTQEDEPVIVTLGDVKRSTKQPRRATSGRPS</sequence>
<dbReference type="GO" id="GO:0005829">
    <property type="term" value="C:cytosol"/>
    <property type="evidence" value="ECO:0007669"/>
    <property type="project" value="TreeGrafter"/>
</dbReference>
<dbReference type="InterPro" id="IPR005583">
    <property type="entry name" value="YaaA"/>
</dbReference>
<evidence type="ECO:0000256" key="1">
    <source>
        <dbReference type="SAM" id="MobiDB-lite"/>
    </source>
</evidence>
<reference evidence="2" key="1">
    <citation type="submission" date="2013-12" db="EMBL/GenBank/DDBJ databases">
        <title>The Genome Sequence of Aphanomyces invadans NJM9701.</title>
        <authorList>
            <consortium name="The Broad Institute Genomics Platform"/>
            <person name="Russ C."/>
            <person name="Tyler B."/>
            <person name="van West P."/>
            <person name="Dieguez-Uribeondo J."/>
            <person name="Young S.K."/>
            <person name="Zeng Q."/>
            <person name="Gargeya S."/>
            <person name="Fitzgerald M."/>
            <person name="Abouelleil A."/>
            <person name="Alvarado L."/>
            <person name="Chapman S.B."/>
            <person name="Gainer-Dewar J."/>
            <person name="Goldberg J."/>
            <person name="Griggs A."/>
            <person name="Gujja S."/>
            <person name="Hansen M."/>
            <person name="Howarth C."/>
            <person name="Imamovic A."/>
            <person name="Ireland A."/>
            <person name="Larimer J."/>
            <person name="McCowan C."/>
            <person name="Murphy C."/>
            <person name="Pearson M."/>
            <person name="Poon T.W."/>
            <person name="Priest M."/>
            <person name="Roberts A."/>
            <person name="Saif S."/>
            <person name="Shea T."/>
            <person name="Sykes S."/>
            <person name="Wortman J."/>
            <person name="Nusbaum C."/>
            <person name="Birren B."/>
        </authorList>
    </citation>
    <scope>NUCLEOTIDE SEQUENCE [LARGE SCALE GENOMIC DNA]</scope>
    <source>
        <strain evidence="2">NJM9701</strain>
    </source>
</reference>